<reference evidence="1" key="1">
    <citation type="journal article" date="2014" name="Front. Microbiol.">
        <title>High frequency of phylogenetically diverse reductive dehalogenase-homologous genes in deep subseafloor sedimentary metagenomes.</title>
        <authorList>
            <person name="Kawai M."/>
            <person name="Futagami T."/>
            <person name="Toyoda A."/>
            <person name="Takaki Y."/>
            <person name="Nishi S."/>
            <person name="Hori S."/>
            <person name="Arai W."/>
            <person name="Tsubouchi T."/>
            <person name="Morono Y."/>
            <person name="Uchiyama I."/>
            <person name="Ito T."/>
            <person name="Fujiyama A."/>
            <person name="Inagaki F."/>
            <person name="Takami H."/>
        </authorList>
    </citation>
    <scope>NUCLEOTIDE SEQUENCE</scope>
    <source>
        <strain evidence="1">Expedition CK06-06</strain>
    </source>
</reference>
<accession>X1GJ70</accession>
<dbReference type="EMBL" id="BARU01007812">
    <property type="protein sequence ID" value="GAH33033.1"/>
    <property type="molecule type" value="Genomic_DNA"/>
</dbReference>
<feature type="non-terminal residue" evidence="1">
    <location>
        <position position="1"/>
    </location>
</feature>
<gene>
    <name evidence="1" type="ORF">S03H2_15372</name>
</gene>
<protein>
    <submittedName>
        <fullName evidence="1">Uncharacterized protein</fullName>
    </submittedName>
</protein>
<comment type="caution">
    <text evidence="1">The sequence shown here is derived from an EMBL/GenBank/DDBJ whole genome shotgun (WGS) entry which is preliminary data.</text>
</comment>
<proteinExistence type="predicted"/>
<name>X1GJ70_9ZZZZ</name>
<sequence>SLICYVGVLLGMGLDWEDKIVLSAVKRRIRTLK</sequence>
<dbReference type="AlphaFoldDB" id="X1GJ70"/>
<organism evidence="1">
    <name type="scientific">marine sediment metagenome</name>
    <dbReference type="NCBI Taxonomy" id="412755"/>
    <lineage>
        <taxon>unclassified sequences</taxon>
        <taxon>metagenomes</taxon>
        <taxon>ecological metagenomes</taxon>
    </lineage>
</organism>
<evidence type="ECO:0000313" key="1">
    <source>
        <dbReference type="EMBL" id="GAH33033.1"/>
    </source>
</evidence>